<feature type="domain" description="Cytochrome c" evidence="8">
    <location>
        <begin position="54"/>
        <end position="132"/>
    </location>
</feature>
<dbReference type="PROSITE" id="PS51007">
    <property type="entry name" value="CYTC"/>
    <property type="match status" value="1"/>
</dbReference>
<evidence type="ECO:0000256" key="7">
    <source>
        <dbReference type="SAM" id="SignalP"/>
    </source>
</evidence>
<proteinExistence type="predicted"/>
<sequence length="132" mass="13539">MRYLLVTILALSASAFAQTDEQRAAIADRIKSFSTVCVSGEDCGAAAGADVAEVAALPGEAKYAGCAACHGPNGGGGIGPQLAGRDADYIIGRLTAYKANETVGAQSALMWGQAAMLSDDDMQQLAEYITTF</sequence>
<dbReference type="Proteomes" id="UP001317963">
    <property type="component" value="Chromosome"/>
</dbReference>
<dbReference type="InterPro" id="IPR036909">
    <property type="entry name" value="Cyt_c-like_dom_sf"/>
</dbReference>
<keyword evidence="3 6" id="KW-0479">Metal-binding</keyword>
<evidence type="ECO:0000256" key="1">
    <source>
        <dbReference type="ARBA" id="ARBA00022448"/>
    </source>
</evidence>
<evidence type="ECO:0000313" key="10">
    <source>
        <dbReference type="Proteomes" id="UP001317963"/>
    </source>
</evidence>
<evidence type="ECO:0000256" key="5">
    <source>
        <dbReference type="ARBA" id="ARBA00023004"/>
    </source>
</evidence>
<evidence type="ECO:0000256" key="4">
    <source>
        <dbReference type="ARBA" id="ARBA00022982"/>
    </source>
</evidence>
<organism evidence="9 10">
    <name type="scientific">Candidatus Paraluminiphilus aquimaris</name>
    <dbReference type="NCBI Taxonomy" id="2518994"/>
    <lineage>
        <taxon>Bacteria</taxon>
        <taxon>Pseudomonadati</taxon>
        <taxon>Pseudomonadota</taxon>
        <taxon>Gammaproteobacteria</taxon>
        <taxon>Cellvibrionales</taxon>
        <taxon>Halieaceae</taxon>
        <taxon>Candidatus Paraluminiphilus</taxon>
    </lineage>
</organism>
<name>A0ABY6Q2K6_9GAMM</name>
<evidence type="ECO:0000313" key="9">
    <source>
        <dbReference type="EMBL" id="UZP73384.1"/>
    </source>
</evidence>
<keyword evidence="1" id="KW-0813">Transport</keyword>
<protein>
    <submittedName>
        <fullName evidence="9">C-type cytochrome</fullName>
    </submittedName>
</protein>
<dbReference type="EMBL" id="CP036501">
    <property type="protein sequence ID" value="UZP73384.1"/>
    <property type="molecule type" value="Genomic_DNA"/>
</dbReference>
<evidence type="ECO:0000256" key="2">
    <source>
        <dbReference type="ARBA" id="ARBA00022617"/>
    </source>
</evidence>
<keyword evidence="4" id="KW-0249">Electron transport</keyword>
<evidence type="ECO:0000259" key="8">
    <source>
        <dbReference type="PROSITE" id="PS51007"/>
    </source>
</evidence>
<dbReference type="PANTHER" id="PTHR33751">
    <property type="entry name" value="CBB3-TYPE CYTOCHROME C OXIDASE SUBUNIT FIXP"/>
    <property type="match status" value="1"/>
</dbReference>
<keyword evidence="7" id="KW-0732">Signal</keyword>
<feature type="chain" id="PRO_5046919408" evidence="7">
    <location>
        <begin position="18"/>
        <end position="132"/>
    </location>
</feature>
<evidence type="ECO:0000256" key="6">
    <source>
        <dbReference type="PROSITE-ProRule" id="PRU00433"/>
    </source>
</evidence>
<keyword evidence="2 6" id="KW-0349">Heme</keyword>
<dbReference type="PANTHER" id="PTHR33751:SF9">
    <property type="entry name" value="CYTOCHROME C4"/>
    <property type="match status" value="1"/>
</dbReference>
<dbReference type="SUPFAM" id="SSF46626">
    <property type="entry name" value="Cytochrome c"/>
    <property type="match status" value="1"/>
</dbReference>
<feature type="signal peptide" evidence="7">
    <location>
        <begin position="1"/>
        <end position="17"/>
    </location>
</feature>
<dbReference type="InterPro" id="IPR009056">
    <property type="entry name" value="Cyt_c-like_dom"/>
</dbReference>
<keyword evidence="10" id="KW-1185">Reference proteome</keyword>
<evidence type="ECO:0000256" key="3">
    <source>
        <dbReference type="ARBA" id="ARBA00022723"/>
    </source>
</evidence>
<dbReference type="InterPro" id="IPR050597">
    <property type="entry name" value="Cytochrome_c_Oxidase_Subunit"/>
</dbReference>
<reference evidence="9 10" key="1">
    <citation type="submission" date="2019-02" db="EMBL/GenBank/DDBJ databases">
        <title>Halieaceae_genomes.</title>
        <authorList>
            <person name="Li S.-H."/>
        </authorList>
    </citation>
    <scope>NUCLEOTIDE SEQUENCE [LARGE SCALE GENOMIC DNA]</scope>
    <source>
        <strain evidence="9 10">JH123</strain>
    </source>
</reference>
<dbReference type="RefSeq" id="WP_279242162.1">
    <property type="nucleotide sequence ID" value="NZ_CP036501.1"/>
</dbReference>
<keyword evidence="5 6" id="KW-0408">Iron</keyword>
<dbReference type="Gene3D" id="1.10.760.10">
    <property type="entry name" value="Cytochrome c-like domain"/>
    <property type="match status" value="1"/>
</dbReference>
<gene>
    <name evidence="9" type="ORF">E0F26_00925</name>
</gene>
<accession>A0ABY6Q2K6</accession>
<dbReference type="Pfam" id="PF00034">
    <property type="entry name" value="Cytochrom_C"/>
    <property type="match status" value="1"/>
</dbReference>